<keyword evidence="3" id="KW-0808">Transferase</keyword>
<dbReference type="InterPro" id="IPR013024">
    <property type="entry name" value="GGCT-like"/>
</dbReference>
<evidence type="ECO:0000256" key="1">
    <source>
        <dbReference type="ARBA" id="ARBA00002782"/>
    </source>
</evidence>
<dbReference type="Proteomes" id="UP000006727">
    <property type="component" value="Chromosome 23"/>
</dbReference>
<dbReference type="FunCoup" id="A0A7I4CS33">
    <property type="interactions" value="588"/>
</dbReference>
<name>A0A7I4CS33_PHYPA</name>
<dbReference type="CDD" id="cd06661">
    <property type="entry name" value="GGCT_like"/>
    <property type="match status" value="1"/>
</dbReference>
<dbReference type="OMA" id="TEVTAYM"/>
<dbReference type="Gramene" id="Pp3c23_4560V3.4">
    <property type="protein sequence ID" value="Pp3c23_4560V3.4"/>
    <property type="gene ID" value="Pp3c23_4560"/>
</dbReference>
<dbReference type="Pfam" id="PF06094">
    <property type="entry name" value="GGACT"/>
    <property type="match status" value="1"/>
</dbReference>
<evidence type="ECO:0000256" key="3">
    <source>
        <dbReference type="ARBA" id="ARBA00022679"/>
    </source>
</evidence>
<evidence type="ECO:0000259" key="5">
    <source>
        <dbReference type="Pfam" id="PF06094"/>
    </source>
</evidence>
<evidence type="ECO:0000313" key="7">
    <source>
        <dbReference type="Proteomes" id="UP000006727"/>
    </source>
</evidence>
<dbReference type="GO" id="GO:0016740">
    <property type="term" value="F:transferase activity"/>
    <property type="evidence" value="ECO:0007669"/>
    <property type="project" value="UniProtKB-KW"/>
</dbReference>
<feature type="domain" description="Gamma-glutamylcyclotransferase AIG2-like" evidence="5">
    <location>
        <begin position="9"/>
        <end position="89"/>
    </location>
</feature>
<accession>A0A7I4CS33</accession>
<protein>
    <recommendedName>
        <fullName evidence="4">Putative gamma-glutamylcyclotransferase</fullName>
    </recommendedName>
</protein>
<dbReference type="InParanoid" id="A0A7I4CS33"/>
<proteinExistence type="inferred from homology"/>
<reference evidence="6 7" key="2">
    <citation type="journal article" date="2018" name="Plant J.">
        <title>The Physcomitrella patens chromosome-scale assembly reveals moss genome structure and evolution.</title>
        <authorList>
            <person name="Lang D."/>
            <person name="Ullrich K.K."/>
            <person name="Murat F."/>
            <person name="Fuchs J."/>
            <person name="Jenkins J."/>
            <person name="Haas F.B."/>
            <person name="Piednoel M."/>
            <person name="Gundlach H."/>
            <person name="Van Bel M."/>
            <person name="Meyberg R."/>
            <person name="Vives C."/>
            <person name="Morata J."/>
            <person name="Symeonidi A."/>
            <person name="Hiss M."/>
            <person name="Muchero W."/>
            <person name="Kamisugi Y."/>
            <person name="Saleh O."/>
            <person name="Blanc G."/>
            <person name="Decker E.L."/>
            <person name="van Gessel N."/>
            <person name="Grimwood J."/>
            <person name="Hayes R.D."/>
            <person name="Graham S.W."/>
            <person name="Gunter L.E."/>
            <person name="McDaniel S.F."/>
            <person name="Hoernstein S.N.W."/>
            <person name="Larsson A."/>
            <person name="Li F.W."/>
            <person name="Perroud P.F."/>
            <person name="Phillips J."/>
            <person name="Ranjan P."/>
            <person name="Rokshar D.S."/>
            <person name="Rothfels C.J."/>
            <person name="Schneider L."/>
            <person name="Shu S."/>
            <person name="Stevenson D.W."/>
            <person name="Thummler F."/>
            <person name="Tillich M."/>
            <person name="Villarreal Aguilar J.C."/>
            <person name="Widiez T."/>
            <person name="Wong G.K."/>
            <person name="Wymore A."/>
            <person name="Zhang Y."/>
            <person name="Zimmer A.D."/>
            <person name="Quatrano R.S."/>
            <person name="Mayer K.F.X."/>
            <person name="Goodstein D."/>
            <person name="Casacuberta J.M."/>
            <person name="Vandepoele K."/>
            <person name="Reski R."/>
            <person name="Cuming A.C."/>
            <person name="Tuskan G.A."/>
            <person name="Maumus F."/>
            <person name="Salse J."/>
            <person name="Schmutz J."/>
            <person name="Rensing S.A."/>
        </authorList>
    </citation>
    <scope>NUCLEOTIDE SEQUENCE [LARGE SCALE GENOMIC DNA]</scope>
    <source>
        <strain evidence="6 7">cv. Gransden 2004</strain>
    </source>
</reference>
<dbReference type="InterPro" id="IPR045038">
    <property type="entry name" value="AIG2-like"/>
</dbReference>
<comment type="similarity">
    <text evidence="2">Belongs to the gamma-glutamylcyclotransferase family.</text>
</comment>
<evidence type="ECO:0000256" key="4">
    <source>
        <dbReference type="ARBA" id="ARBA00030602"/>
    </source>
</evidence>
<keyword evidence="7" id="KW-1185">Reference proteome</keyword>
<dbReference type="EnsemblPlants" id="Pp3c23_4560V3.4">
    <property type="protein sequence ID" value="Pp3c23_4560V3.4"/>
    <property type="gene ID" value="Pp3c23_4560"/>
</dbReference>
<gene>
    <name evidence="6" type="primary">LOC112276161</name>
</gene>
<dbReference type="Gene3D" id="3.10.490.10">
    <property type="entry name" value="Gamma-glutamyl cyclotransferase-like"/>
    <property type="match status" value="1"/>
</dbReference>
<dbReference type="PANTHER" id="PTHR31544:SF2">
    <property type="entry name" value="AIG2-LIKE PROTEIN D"/>
    <property type="match status" value="1"/>
</dbReference>
<evidence type="ECO:0000256" key="2">
    <source>
        <dbReference type="ARBA" id="ARBA00008861"/>
    </source>
</evidence>
<reference evidence="6" key="3">
    <citation type="submission" date="2020-12" db="UniProtKB">
        <authorList>
            <consortium name="EnsemblPlants"/>
        </authorList>
    </citation>
    <scope>IDENTIFICATION</scope>
</reference>
<dbReference type="SUPFAM" id="SSF110857">
    <property type="entry name" value="Gamma-glutamyl cyclotransferase-like"/>
    <property type="match status" value="1"/>
</dbReference>
<reference evidence="6 7" key="1">
    <citation type="journal article" date="2008" name="Science">
        <title>The Physcomitrella genome reveals evolutionary insights into the conquest of land by plants.</title>
        <authorList>
            <person name="Rensing S."/>
            <person name="Lang D."/>
            <person name="Zimmer A."/>
            <person name="Terry A."/>
            <person name="Salamov A."/>
            <person name="Shapiro H."/>
            <person name="Nishiyama T."/>
            <person name="Perroud P.-F."/>
            <person name="Lindquist E."/>
            <person name="Kamisugi Y."/>
            <person name="Tanahashi T."/>
            <person name="Sakakibara K."/>
            <person name="Fujita T."/>
            <person name="Oishi K."/>
            <person name="Shin-I T."/>
            <person name="Kuroki Y."/>
            <person name="Toyoda A."/>
            <person name="Suzuki Y."/>
            <person name="Hashimoto A."/>
            <person name="Yamaguchi K."/>
            <person name="Sugano A."/>
            <person name="Kohara Y."/>
            <person name="Fujiyama A."/>
            <person name="Anterola A."/>
            <person name="Aoki S."/>
            <person name="Ashton N."/>
            <person name="Barbazuk W.B."/>
            <person name="Barker E."/>
            <person name="Bennetzen J."/>
            <person name="Bezanilla M."/>
            <person name="Blankenship R."/>
            <person name="Cho S.H."/>
            <person name="Dutcher S."/>
            <person name="Estelle M."/>
            <person name="Fawcett J.A."/>
            <person name="Gundlach H."/>
            <person name="Hanada K."/>
            <person name="Heyl A."/>
            <person name="Hicks K.A."/>
            <person name="Hugh J."/>
            <person name="Lohr M."/>
            <person name="Mayer K."/>
            <person name="Melkozernov A."/>
            <person name="Murata T."/>
            <person name="Nelson D."/>
            <person name="Pils B."/>
            <person name="Prigge M."/>
            <person name="Reiss B."/>
            <person name="Renner T."/>
            <person name="Rombauts S."/>
            <person name="Rushton P."/>
            <person name="Sanderfoot A."/>
            <person name="Schween G."/>
            <person name="Shiu S.-H."/>
            <person name="Stueber K."/>
            <person name="Theodoulou F.L."/>
            <person name="Tu H."/>
            <person name="Van de Peer Y."/>
            <person name="Verrier P.J."/>
            <person name="Waters E."/>
            <person name="Wood A."/>
            <person name="Yang L."/>
            <person name="Cove D."/>
            <person name="Cuming A."/>
            <person name="Hasebe M."/>
            <person name="Lucas S."/>
            <person name="Mishler D.B."/>
            <person name="Reski R."/>
            <person name="Grigoriev I."/>
            <person name="Quatrano R.S."/>
            <person name="Boore J.L."/>
        </authorList>
    </citation>
    <scope>NUCLEOTIDE SEQUENCE [LARGE SCALE GENOMIC DNA]</scope>
    <source>
        <strain evidence="6 7">cv. Gransden 2004</strain>
    </source>
</reference>
<dbReference type="PANTHER" id="PTHR31544">
    <property type="entry name" value="AIG2-LIKE PROTEIN D"/>
    <property type="match status" value="1"/>
</dbReference>
<dbReference type="InterPro" id="IPR036568">
    <property type="entry name" value="GGCT-like_sf"/>
</dbReference>
<sequence>MAATVVRNVFVYGSLLAPEVLTALLHRVPPASLAVVHDYHRFSIKNRIYPAVLPSKGDKVFGKVLFDLSDQELHILDEFEDIEYTRLIVSPRILNTLGADGEPVVGTQVGDAQELIGSRCLEKVGTSQADTVEIGDDAVEISPGHAAGLGLTTEVTAYMYIWADQGDPDLVGDWEYEVWRANHLKLFLAKYEWARTYLEDYVKMCEEFESELSKI</sequence>
<dbReference type="InterPro" id="IPR009288">
    <property type="entry name" value="AIG2-like_dom"/>
</dbReference>
<evidence type="ECO:0000313" key="6">
    <source>
        <dbReference type="EnsemblPlants" id="Pp3c23_4560V3.4"/>
    </source>
</evidence>
<comment type="function">
    <text evidence="1">Putative gamma-glutamylcyclotransferase.</text>
</comment>
<dbReference type="EMBL" id="ABEU02000023">
    <property type="status" value="NOT_ANNOTATED_CDS"/>
    <property type="molecule type" value="Genomic_DNA"/>
</dbReference>
<dbReference type="AlphaFoldDB" id="A0A7I4CS33"/>
<organism evidence="6 7">
    <name type="scientific">Physcomitrium patens</name>
    <name type="common">Spreading-leaved earth moss</name>
    <name type="synonym">Physcomitrella patens</name>
    <dbReference type="NCBI Taxonomy" id="3218"/>
    <lineage>
        <taxon>Eukaryota</taxon>
        <taxon>Viridiplantae</taxon>
        <taxon>Streptophyta</taxon>
        <taxon>Embryophyta</taxon>
        <taxon>Bryophyta</taxon>
        <taxon>Bryophytina</taxon>
        <taxon>Bryopsida</taxon>
        <taxon>Funariidae</taxon>
        <taxon>Funariales</taxon>
        <taxon>Funariaceae</taxon>
        <taxon>Physcomitrium</taxon>
    </lineage>
</organism>